<organism evidence="2 3">
    <name type="scientific">Wallemia mellicola</name>
    <dbReference type="NCBI Taxonomy" id="1708541"/>
    <lineage>
        <taxon>Eukaryota</taxon>
        <taxon>Fungi</taxon>
        <taxon>Dikarya</taxon>
        <taxon>Basidiomycota</taxon>
        <taxon>Wallemiomycotina</taxon>
        <taxon>Wallemiomycetes</taxon>
        <taxon>Wallemiales</taxon>
        <taxon>Wallemiaceae</taxon>
        <taxon>Wallemia</taxon>
    </lineage>
</organism>
<evidence type="ECO:0000313" key="3">
    <source>
        <dbReference type="Proteomes" id="UP000310708"/>
    </source>
</evidence>
<dbReference type="AlphaFoldDB" id="A0A4T0LRI7"/>
<name>A0A4T0LRI7_9BASI</name>
<feature type="compositionally biased region" description="Polar residues" evidence="1">
    <location>
        <begin position="69"/>
        <end position="79"/>
    </location>
</feature>
<feature type="compositionally biased region" description="Low complexity" evidence="1">
    <location>
        <begin position="354"/>
        <end position="375"/>
    </location>
</feature>
<feature type="region of interest" description="Disordered" evidence="1">
    <location>
        <begin position="410"/>
        <end position="445"/>
    </location>
</feature>
<feature type="region of interest" description="Disordered" evidence="1">
    <location>
        <begin position="1"/>
        <end position="103"/>
    </location>
</feature>
<proteinExistence type="predicted"/>
<sequence length="445" mass="47850">MRGQRNGERNIASTSSVFGLPSTIPIPAISQQQQQRRSSTAAQSPPSGFLRRQSSTPSTPPSVDVLMEDTNQLQPQFPQSGGYHNGKVTSRPVNRRSNLLPKSKNFNRVQDQLIQETIPQQYEVISEANVQRLLHSAPASPLLPRTPKAKSRASAGRFPESYVDEDEDDYLFGKMSSESEDDNTSVATSNPIGMSEDMEMTTSDHSNNTEAVQKTMRPPPTKPPTNTWTEFREPLHPAKASASASPSTNVSRLSQGNIFDMDVSTSSPSATTPGHTGKAPKRKCEFNLYIKSIITETDRYEPYAYNSMKRRAVSPSLAISVSPSTINTSNGGSNNNNNNNTTTCTNFKTKRSNSSHQQNSRSSSPQLSSVVAAASTPGKGSGMGYGTTALGLAASSGAKWGNDNVIGLNTNDNESALETGSSYTSEEAIKSRGEGVDGISRMSLG</sequence>
<protein>
    <submittedName>
        <fullName evidence="2">Uncharacterized protein</fullName>
    </submittedName>
</protein>
<comment type="caution">
    <text evidence="2">The sequence shown here is derived from an EMBL/GenBank/DDBJ whole genome shotgun (WGS) entry which is preliminary data.</text>
</comment>
<feature type="region of interest" description="Disordered" evidence="1">
    <location>
        <begin position="324"/>
        <end position="382"/>
    </location>
</feature>
<feature type="compositionally biased region" description="Polar residues" evidence="1">
    <location>
        <begin position="87"/>
        <end position="97"/>
    </location>
</feature>
<feature type="compositionally biased region" description="Low complexity" evidence="1">
    <location>
        <begin position="327"/>
        <end position="347"/>
    </location>
</feature>
<reference evidence="2 3" key="1">
    <citation type="submission" date="2019-03" db="EMBL/GenBank/DDBJ databases">
        <title>Sequencing 25 genomes of Wallemia mellicola.</title>
        <authorList>
            <person name="Gostincar C."/>
        </authorList>
    </citation>
    <scope>NUCLEOTIDE SEQUENCE [LARGE SCALE GENOMIC DNA]</scope>
    <source>
        <strain evidence="2 3">EXF-757</strain>
    </source>
</reference>
<dbReference type="Proteomes" id="UP000310708">
    <property type="component" value="Unassembled WGS sequence"/>
</dbReference>
<feature type="compositionally biased region" description="Polar residues" evidence="1">
    <location>
        <begin position="410"/>
        <end position="425"/>
    </location>
</feature>
<dbReference type="EMBL" id="SPRX01000047">
    <property type="protein sequence ID" value="TIC63481.1"/>
    <property type="molecule type" value="Genomic_DNA"/>
</dbReference>
<evidence type="ECO:0000256" key="1">
    <source>
        <dbReference type="SAM" id="MobiDB-lite"/>
    </source>
</evidence>
<feature type="region of interest" description="Disordered" evidence="1">
    <location>
        <begin position="174"/>
        <end position="230"/>
    </location>
</feature>
<evidence type="ECO:0000313" key="2">
    <source>
        <dbReference type="EMBL" id="TIC63481.1"/>
    </source>
</evidence>
<gene>
    <name evidence="2" type="ORF">E3Q01_03340</name>
</gene>
<accession>A0A4T0LRI7</accession>
<feature type="compositionally biased region" description="Polar residues" evidence="1">
    <location>
        <begin position="200"/>
        <end position="212"/>
    </location>
</feature>
<feature type="compositionally biased region" description="Low complexity" evidence="1">
    <location>
        <begin position="21"/>
        <end position="45"/>
    </location>
</feature>